<protein>
    <submittedName>
        <fullName evidence="1">Uncharacterized protein</fullName>
    </submittedName>
</protein>
<dbReference type="AlphaFoldDB" id="A0A9D4HCI4"/>
<dbReference type="EMBL" id="JAIWYP010000014">
    <property type="protein sequence ID" value="KAH3713188.1"/>
    <property type="molecule type" value="Genomic_DNA"/>
</dbReference>
<sequence>VVESGPNEGQEIIVREQLPPTDMYRDYFFVSLTGKNLTITIPKVDREASDKTQYDLYNVLTTDRIFQVVVAHKYDSVERNFTVTGEKVDPPRLCCLLNIARLCCLFNVVRLYFLLEVAGFCCLLNIARVAVLLNIEVHKNEKKADNNPEQELEENVFQDVGRVDDLYDVSIDGETGLNAEARPLTSGIDETGFRNGSEVMENGSDNIQTRPLSCGREDADCGKGSDFVDTIERRPMSCGREDADCEKGSDFVDIIERRPLSCGREDADCGKGNECVEDGSFIG</sequence>
<reference evidence="1" key="2">
    <citation type="submission" date="2020-11" db="EMBL/GenBank/DDBJ databases">
        <authorList>
            <person name="McCartney M.A."/>
            <person name="Auch B."/>
            <person name="Kono T."/>
            <person name="Mallez S."/>
            <person name="Becker A."/>
            <person name="Gohl D.M."/>
            <person name="Silverstein K.A.T."/>
            <person name="Koren S."/>
            <person name="Bechman K.B."/>
            <person name="Herman A."/>
            <person name="Abrahante J.E."/>
            <person name="Garbe J."/>
        </authorList>
    </citation>
    <scope>NUCLEOTIDE SEQUENCE</scope>
    <source>
        <strain evidence="1">Duluth1</strain>
        <tissue evidence="1">Whole animal</tissue>
    </source>
</reference>
<dbReference type="Proteomes" id="UP000828390">
    <property type="component" value="Unassembled WGS sequence"/>
</dbReference>
<name>A0A9D4HCI4_DREPO</name>
<accession>A0A9D4HCI4</accession>
<keyword evidence="2" id="KW-1185">Reference proteome</keyword>
<gene>
    <name evidence="1" type="ORF">DPMN_072974</name>
</gene>
<evidence type="ECO:0000313" key="2">
    <source>
        <dbReference type="Proteomes" id="UP000828390"/>
    </source>
</evidence>
<feature type="non-terminal residue" evidence="1">
    <location>
        <position position="1"/>
    </location>
</feature>
<reference evidence="1" key="1">
    <citation type="journal article" date="2019" name="bioRxiv">
        <title>The Genome of the Zebra Mussel, Dreissena polymorpha: A Resource for Invasive Species Research.</title>
        <authorList>
            <person name="McCartney M.A."/>
            <person name="Auch B."/>
            <person name="Kono T."/>
            <person name="Mallez S."/>
            <person name="Zhang Y."/>
            <person name="Obille A."/>
            <person name="Becker A."/>
            <person name="Abrahante J.E."/>
            <person name="Garbe J."/>
            <person name="Badalamenti J.P."/>
            <person name="Herman A."/>
            <person name="Mangelson H."/>
            <person name="Liachko I."/>
            <person name="Sullivan S."/>
            <person name="Sone E.D."/>
            <person name="Koren S."/>
            <person name="Silverstein K.A.T."/>
            <person name="Beckman K.B."/>
            <person name="Gohl D.M."/>
        </authorList>
    </citation>
    <scope>NUCLEOTIDE SEQUENCE</scope>
    <source>
        <strain evidence="1">Duluth1</strain>
        <tissue evidence="1">Whole animal</tissue>
    </source>
</reference>
<evidence type="ECO:0000313" key="1">
    <source>
        <dbReference type="EMBL" id="KAH3713188.1"/>
    </source>
</evidence>
<organism evidence="1 2">
    <name type="scientific">Dreissena polymorpha</name>
    <name type="common">Zebra mussel</name>
    <name type="synonym">Mytilus polymorpha</name>
    <dbReference type="NCBI Taxonomy" id="45954"/>
    <lineage>
        <taxon>Eukaryota</taxon>
        <taxon>Metazoa</taxon>
        <taxon>Spiralia</taxon>
        <taxon>Lophotrochozoa</taxon>
        <taxon>Mollusca</taxon>
        <taxon>Bivalvia</taxon>
        <taxon>Autobranchia</taxon>
        <taxon>Heteroconchia</taxon>
        <taxon>Euheterodonta</taxon>
        <taxon>Imparidentia</taxon>
        <taxon>Neoheterodontei</taxon>
        <taxon>Myida</taxon>
        <taxon>Dreissenoidea</taxon>
        <taxon>Dreissenidae</taxon>
        <taxon>Dreissena</taxon>
    </lineage>
</organism>
<proteinExistence type="predicted"/>
<comment type="caution">
    <text evidence="1">The sequence shown here is derived from an EMBL/GenBank/DDBJ whole genome shotgun (WGS) entry which is preliminary data.</text>
</comment>